<feature type="compositionally biased region" description="Low complexity" evidence="6">
    <location>
        <begin position="146"/>
        <end position="176"/>
    </location>
</feature>
<dbReference type="AlphaFoldDB" id="A0A6G1SBN2"/>
<evidence type="ECO:0000256" key="4">
    <source>
        <dbReference type="PROSITE-ProRule" id="PRU00091"/>
    </source>
</evidence>
<evidence type="ECO:0000256" key="6">
    <source>
        <dbReference type="SAM" id="MobiDB-lite"/>
    </source>
</evidence>
<keyword evidence="3" id="KW-0862">Zinc</keyword>
<dbReference type="InterPro" id="IPR017455">
    <property type="entry name" value="Znf_FYVE-rel"/>
</dbReference>
<sequence length="540" mass="60571">MNGAPDWQDGECCFRCRTQFSLVARKHHCRNCGNIFCAKCSSQQIPLPKLNIEKEVRVCDTCYEKIAGKNEDSLSLALGGTTDKEQPKTKATNSKSAPNNKPASNTASAPSEQELKEEEELQLALALSLSEATKVSFPDCRPFEVSTSNSNSNSTQPQASKTSSEPSSTTTRSSNSVIQSNTNGTSPQRANTQSDIAMPAVNSIEHYAALNTSSSSSSSSIVQKPSQVQQPVQYPMPHPIQAQPDYPVQCRDMEVFRYVGEVQSTLEIFNNRLESCKLRNRPVANDAAIQSLFLKLSADYQPKLAEFIKTYEDERANYERLQDKLSQIADARAALDALREEHQEKVRQQAAEAERHRQSQLATKLEAMRQKKSQMMQYQRELALQRIREQEMMLQQQQPANNTGYQAPPATIQSHMMSSQSTFDPMLQMHDPMGSAMVSQQPPTTGHQDWNRPVVNHQYTPTTQVSYVPNQEQQQMHHYQHPQSAPQPPTQMAQVQQQQPYVPVPPPQPPIDRASIAQLERQFLPNSKPEEDAPLISFDD</sequence>
<dbReference type="InterPro" id="IPR003903">
    <property type="entry name" value="UIM_dom"/>
</dbReference>
<evidence type="ECO:0000313" key="8">
    <source>
        <dbReference type="EMBL" id="MDE47330.1"/>
    </source>
</evidence>
<feature type="compositionally biased region" description="Polar residues" evidence="6">
    <location>
        <begin position="472"/>
        <end position="484"/>
    </location>
</feature>
<dbReference type="InterPro" id="IPR013083">
    <property type="entry name" value="Znf_RING/FYVE/PHD"/>
</dbReference>
<gene>
    <name evidence="8" type="primary">HGS</name>
    <name evidence="8" type="ORF">g.19538</name>
</gene>
<reference evidence="8" key="1">
    <citation type="submission" date="2018-10" db="EMBL/GenBank/DDBJ databases">
        <title>Transcriptome assembly of Aceria tosichella (Wheat curl mite) Type 2.</title>
        <authorList>
            <person name="Scully E.D."/>
            <person name="Geib S.M."/>
            <person name="Palmer N.A."/>
            <person name="Gupta A.K."/>
            <person name="Sarath G."/>
            <person name="Tatineni S."/>
        </authorList>
    </citation>
    <scope>NUCLEOTIDE SEQUENCE</scope>
    <source>
        <strain evidence="8">LincolnNE</strain>
    </source>
</reference>
<dbReference type="SUPFAM" id="SSF57903">
    <property type="entry name" value="FYVE/PHD zinc finger"/>
    <property type="match status" value="1"/>
</dbReference>
<dbReference type="Gene3D" id="3.30.40.10">
    <property type="entry name" value="Zinc/RING finger domain, C3HC4 (zinc finger)"/>
    <property type="match status" value="1"/>
</dbReference>
<keyword evidence="2 4" id="KW-0863">Zinc-finger</keyword>
<evidence type="ECO:0000259" key="7">
    <source>
        <dbReference type="PROSITE" id="PS50178"/>
    </source>
</evidence>
<feature type="domain" description="FYVE-type" evidence="7">
    <location>
        <begin position="7"/>
        <end position="67"/>
    </location>
</feature>
<accession>A0A6G1SBN2</accession>
<feature type="region of interest" description="Disordered" evidence="6">
    <location>
        <begin position="75"/>
        <end position="119"/>
    </location>
</feature>
<protein>
    <submittedName>
        <fullName evidence="8">Hepatocyte growth factor-regulated tyrosine kinase substrate</fullName>
    </submittedName>
</protein>
<feature type="compositionally biased region" description="Polar residues" evidence="6">
    <location>
        <begin position="89"/>
        <end position="107"/>
    </location>
</feature>
<evidence type="ECO:0000256" key="5">
    <source>
        <dbReference type="SAM" id="Coils"/>
    </source>
</evidence>
<dbReference type="PANTHER" id="PTHR46275:SF1">
    <property type="entry name" value="HEPATOCYTE GROWTH FACTOR-REGULATED TYROSINE KINASE SUBSTRATE"/>
    <property type="match status" value="1"/>
</dbReference>
<dbReference type="PANTHER" id="PTHR46275">
    <property type="entry name" value="HEPATOCYTE GROWTH FACTOR-REGULATED TYROSINE KINASE SUBSTRATE"/>
    <property type="match status" value="1"/>
</dbReference>
<proteinExistence type="predicted"/>
<dbReference type="GO" id="GO:0043130">
    <property type="term" value="F:ubiquitin binding"/>
    <property type="evidence" value="ECO:0007669"/>
    <property type="project" value="TreeGrafter"/>
</dbReference>
<dbReference type="PROSITE" id="PS50330">
    <property type="entry name" value="UIM"/>
    <property type="match status" value="1"/>
</dbReference>
<dbReference type="Pfam" id="PF01363">
    <property type="entry name" value="FYVE"/>
    <property type="match status" value="1"/>
</dbReference>
<dbReference type="InterPro" id="IPR024641">
    <property type="entry name" value="HRS_helical"/>
</dbReference>
<keyword evidence="8" id="KW-0418">Kinase</keyword>
<organism evidence="8">
    <name type="scientific">Aceria tosichella</name>
    <name type="common">wheat curl mite</name>
    <dbReference type="NCBI Taxonomy" id="561515"/>
    <lineage>
        <taxon>Eukaryota</taxon>
        <taxon>Metazoa</taxon>
        <taxon>Ecdysozoa</taxon>
        <taxon>Arthropoda</taxon>
        <taxon>Chelicerata</taxon>
        <taxon>Arachnida</taxon>
        <taxon>Acari</taxon>
        <taxon>Acariformes</taxon>
        <taxon>Trombidiformes</taxon>
        <taxon>Prostigmata</taxon>
        <taxon>Eupodina</taxon>
        <taxon>Eriophyoidea</taxon>
        <taxon>Eriophyidae</taxon>
        <taxon>Eriophyinae</taxon>
        <taxon>Aceriini</taxon>
        <taxon>Aceria</taxon>
    </lineage>
</organism>
<keyword evidence="1" id="KW-0479">Metal-binding</keyword>
<dbReference type="EMBL" id="GGYP01002559">
    <property type="protein sequence ID" value="MDE47330.1"/>
    <property type="molecule type" value="Transcribed_RNA"/>
</dbReference>
<dbReference type="PROSITE" id="PS50178">
    <property type="entry name" value="ZF_FYVE"/>
    <property type="match status" value="1"/>
</dbReference>
<dbReference type="Pfam" id="PF12210">
    <property type="entry name" value="Hrs_helical"/>
    <property type="match status" value="1"/>
</dbReference>
<feature type="region of interest" description="Disordered" evidence="6">
    <location>
        <begin position="472"/>
        <end position="514"/>
    </location>
</feature>
<name>A0A6G1SBN2_9ACAR</name>
<evidence type="ECO:0000256" key="1">
    <source>
        <dbReference type="ARBA" id="ARBA00022723"/>
    </source>
</evidence>
<dbReference type="GO" id="GO:0016301">
    <property type="term" value="F:kinase activity"/>
    <property type="evidence" value="ECO:0007669"/>
    <property type="project" value="UniProtKB-KW"/>
</dbReference>
<feature type="compositionally biased region" description="Low complexity" evidence="6">
    <location>
        <begin position="490"/>
        <end position="501"/>
    </location>
</feature>
<evidence type="ECO:0000256" key="3">
    <source>
        <dbReference type="ARBA" id="ARBA00022833"/>
    </source>
</evidence>
<dbReference type="InterPro" id="IPR011011">
    <property type="entry name" value="Znf_FYVE_PHD"/>
</dbReference>
<dbReference type="GO" id="GO:0031623">
    <property type="term" value="P:receptor internalization"/>
    <property type="evidence" value="ECO:0007669"/>
    <property type="project" value="TreeGrafter"/>
</dbReference>
<keyword evidence="5" id="KW-0175">Coiled coil</keyword>
<dbReference type="GO" id="GO:0005769">
    <property type="term" value="C:early endosome"/>
    <property type="evidence" value="ECO:0007669"/>
    <property type="project" value="TreeGrafter"/>
</dbReference>
<dbReference type="InterPro" id="IPR017073">
    <property type="entry name" value="HGS/VPS27"/>
</dbReference>
<feature type="coiled-coil region" evidence="5">
    <location>
        <begin position="304"/>
        <end position="388"/>
    </location>
</feature>
<dbReference type="Gene3D" id="1.20.5.1940">
    <property type="match status" value="1"/>
</dbReference>
<dbReference type="GO" id="GO:0008270">
    <property type="term" value="F:zinc ion binding"/>
    <property type="evidence" value="ECO:0007669"/>
    <property type="project" value="UniProtKB-KW"/>
</dbReference>
<dbReference type="CDD" id="cd15720">
    <property type="entry name" value="FYVE_Hrs"/>
    <property type="match status" value="1"/>
</dbReference>
<keyword evidence="8" id="KW-0808">Transferase</keyword>
<dbReference type="GO" id="GO:0032456">
    <property type="term" value="P:endocytic recycling"/>
    <property type="evidence" value="ECO:0007669"/>
    <property type="project" value="TreeGrafter"/>
</dbReference>
<feature type="region of interest" description="Disordered" evidence="6">
    <location>
        <begin position="144"/>
        <end position="191"/>
    </location>
</feature>
<evidence type="ECO:0000256" key="2">
    <source>
        <dbReference type="ARBA" id="ARBA00022771"/>
    </source>
</evidence>
<dbReference type="SMART" id="SM00064">
    <property type="entry name" value="FYVE"/>
    <property type="match status" value="1"/>
</dbReference>
<feature type="compositionally biased region" description="Polar residues" evidence="6">
    <location>
        <begin position="177"/>
        <end position="191"/>
    </location>
</feature>
<dbReference type="InterPro" id="IPR000306">
    <property type="entry name" value="Znf_FYVE"/>
</dbReference>